<dbReference type="Gene3D" id="2.40.50.100">
    <property type="match status" value="1"/>
</dbReference>
<dbReference type="PANTHER" id="PTHR11715">
    <property type="entry name" value="GLYCINE CLEAVAGE SYSTEM H PROTEIN"/>
    <property type="match status" value="1"/>
</dbReference>
<dbReference type="SUPFAM" id="SSF51230">
    <property type="entry name" value="Single hybrid motif"/>
    <property type="match status" value="1"/>
</dbReference>
<comment type="function">
    <text evidence="3">The glycine cleavage system catalyzes the degradation of glycine. The H protein shuttles the methylamine group of glycine from the P protein to the T protein.</text>
</comment>
<dbReference type="GO" id="GO:0019464">
    <property type="term" value="P:glycine decarboxylation via glycine cleavage system"/>
    <property type="evidence" value="ECO:0007669"/>
    <property type="project" value="UniProtKB-UniRule"/>
</dbReference>
<dbReference type="Pfam" id="PF01597">
    <property type="entry name" value="GCV_H"/>
    <property type="match status" value="1"/>
</dbReference>
<dbReference type="NCBIfam" id="TIGR00527">
    <property type="entry name" value="gcvH"/>
    <property type="match status" value="1"/>
</dbReference>
<dbReference type="CDD" id="cd06848">
    <property type="entry name" value="GCS_H"/>
    <property type="match status" value="1"/>
</dbReference>
<keyword evidence="2 3" id="KW-0450">Lipoyl</keyword>
<dbReference type="InterPro" id="IPR033753">
    <property type="entry name" value="GCV_H/Fam206"/>
</dbReference>
<feature type="modified residue" description="N6-lipoyllysine" evidence="3 4">
    <location>
        <position position="59"/>
    </location>
</feature>
<feature type="domain" description="Lipoyl-binding" evidence="5">
    <location>
        <begin position="18"/>
        <end position="100"/>
    </location>
</feature>
<dbReference type="InterPro" id="IPR002930">
    <property type="entry name" value="GCV_H"/>
</dbReference>
<dbReference type="Proteomes" id="UP000474957">
    <property type="component" value="Unassembled WGS sequence"/>
</dbReference>
<evidence type="ECO:0000256" key="1">
    <source>
        <dbReference type="ARBA" id="ARBA00009249"/>
    </source>
</evidence>
<dbReference type="InterPro" id="IPR000089">
    <property type="entry name" value="Biotin_lipoyl"/>
</dbReference>
<dbReference type="RefSeq" id="WP_154447073.1">
    <property type="nucleotide sequence ID" value="NZ_WIND01000010.1"/>
</dbReference>
<reference evidence="6 7" key="1">
    <citation type="submission" date="2019-10" db="EMBL/GenBank/DDBJ databases">
        <title>Cognatihalovulum marinum gen. nov. sp. nov., a new member of the family Rhodobacteraceae isolated from deep seawater of the Northwest Indian Ocean.</title>
        <authorList>
            <person name="Ruan C."/>
            <person name="Wang J."/>
            <person name="Zheng X."/>
            <person name="Song L."/>
            <person name="Zhu Y."/>
            <person name="Huang Y."/>
            <person name="Lu Z."/>
            <person name="Du W."/>
            <person name="Huang L."/>
            <person name="Dai X."/>
        </authorList>
    </citation>
    <scope>NUCLEOTIDE SEQUENCE [LARGE SCALE GENOMIC DNA]</scope>
    <source>
        <strain evidence="6 7">2CG4</strain>
    </source>
</reference>
<comment type="subunit">
    <text evidence="3">The glycine cleavage system is composed of four proteins: P, T, L and H.</text>
</comment>
<evidence type="ECO:0000313" key="6">
    <source>
        <dbReference type="EMBL" id="MSU90584.1"/>
    </source>
</evidence>
<dbReference type="PANTHER" id="PTHR11715:SF3">
    <property type="entry name" value="GLYCINE CLEAVAGE SYSTEM H PROTEIN-RELATED"/>
    <property type="match status" value="1"/>
</dbReference>
<comment type="similarity">
    <text evidence="1 3">Belongs to the GcvH family.</text>
</comment>
<dbReference type="InterPro" id="IPR011053">
    <property type="entry name" value="Single_hybrid_motif"/>
</dbReference>
<dbReference type="InterPro" id="IPR017453">
    <property type="entry name" value="GCV_H_sub"/>
</dbReference>
<dbReference type="PROSITE" id="PS00189">
    <property type="entry name" value="LIPOYL"/>
    <property type="match status" value="1"/>
</dbReference>
<dbReference type="GO" id="GO:0005960">
    <property type="term" value="C:glycine cleavage complex"/>
    <property type="evidence" value="ECO:0007669"/>
    <property type="project" value="InterPro"/>
</dbReference>
<evidence type="ECO:0000259" key="5">
    <source>
        <dbReference type="PROSITE" id="PS50968"/>
    </source>
</evidence>
<accession>A0A6L5Z3P3</accession>
<sequence length="121" mass="13497">MTTYYTEDHEWLDVDGDVATIGITEHAAEQLGEVVFVELKEVGESFEKGDEIGVVESVKAASEIFAPVSCEILESNDSLADSPAEVNESPESDAWFYKIRLTDESQLEELMDEITYKKLIS</sequence>
<proteinExistence type="inferred from homology"/>
<evidence type="ECO:0000256" key="2">
    <source>
        <dbReference type="ARBA" id="ARBA00022823"/>
    </source>
</evidence>
<dbReference type="GO" id="GO:0005737">
    <property type="term" value="C:cytoplasm"/>
    <property type="evidence" value="ECO:0007669"/>
    <property type="project" value="TreeGrafter"/>
</dbReference>
<dbReference type="PROSITE" id="PS50968">
    <property type="entry name" value="BIOTINYL_LIPOYL"/>
    <property type="match status" value="1"/>
</dbReference>
<dbReference type="GO" id="GO:0009249">
    <property type="term" value="P:protein lipoylation"/>
    <property type="evidence" value="ECO:0007669"/>
    <property type="project" value="TreeGrafter"/>
</dbReference>
<evidence type="ECO:0000256" key="3">
    <source>
        <dbReference type="HAMAP-Rule" id="MF_00272"/>
    </source>
</evidence>
<dbReference type="EMBL" id="WIND01000010">
    <property type="protein sequence ID" value="MSU90584.1"/>
    <property type="molecule type" value="Genomic_DNA"/>
</dbReference>
<organism evidence="6 7">
    <name type="scientific">Halovulum marinum</name>
    <dbReference type="NCBI Taxonomy" id="2662447"/>
    <lineage>
        <taxon>Bacteria</taxon>
        <taxon>Pseudomonadati</taxon>
        <taxon>Pseudomonadota</taxon>
        <taxon>Alphaproteobacteria</taxon>
        <taxon>Rhodobacterales</taxon>
        <taxon>Paracoccaceae</taxon>
        <taxon>Halovulum</taxon>
    </lineage>
</organism>
<dbReference type="NCBIfam" id="NF002270">
    <property type="entry name" value="PRK01202.1"/>
    <property type="match status" value="1"/>
</dbReference>
<name>A0A6L5Z3P3_9RHOB</name>
<protein>
    <recommendedName>
        <fullName evidence="3">Glycine cleavage system H protein</fullName>
    </recommendedName>
</protein>
<gene>
    <name evidence="3 6" type="primary">gcvH</name>
    <name evidence="6" type="ORF">GE300_13310</name>
</gene>
<dbReference type="AlphaFoldDB" id="A0A6L5Z3P3"/>
<dbReference type="HAMAP" id="MF_00272">
    <property type="entry name" value="GcvH"/>
    <property type="match status" value="1"/>
</dbReference>
<evidence type="ECO:0000313" key="7">
    <source>
        <dbReference type="Proteomes" id="UP000474957"/>
    </source>
</evidence>
<dbReference type="InterPro" id="IPR003016">
    <property type="entry name" value="2-oxoA_DH_lipoyl-BS"/>
</dbReference>
<evidence type="ECO:0000256" key="4">
    <source>
        <dbReference type="PIRSR" id="PIRSR617453-50"/>
    </source>
</evidence>
<keyword evidence="7" id="KW-1185">Reference proteome</keyword>
<comment type="caution">
    <text evidence="6">The sequence shown here is derived from an EMBL/GenBank/DDBJ whole genome shotgun (WGS) entry which is preliminary data.</text>
</comment>
<comment type="cofactor">
    <cofactor evidence="3">
        <name>(R)-lipoate</name>
        <dbReference type="ChEBI" id="CHEBI:83088"/>
    </cofactor>
    <text evidence="3">Binds 1 lipoyl cofactor covalently.</text>
</comment>